<evidence type="ECO:0000256" key="11">
    <source>
        <dbReference type="ARBA" id="ARBA00023004"/>
    </source>
</evidence>
<reference evidence="16" key="1">
    <citation type="journal article" date="2019" name="Int. J. Syst. Evol. Microbiol.">
        <title>The Global Catalogue of Microorganisms (GCM) 10K type strain sequencing project: providing services to taxonomists for standard genome sequencing and annotation.</title>
        <authorList>
            <consortium name="The Broad Institute Genomics Platform"/>
            <consortium name="The Broad Institute Genome Sequencing Center for Infectious Disease"/>
            <person name="Wu L."/>
            <person name="Ma J."/>
        </authorList>
    </citation>
    <scope>NUCLEOTIDE SEQUENCE [LARGE SCALE GENOMIC DNA]</scope>
    <source>
        <strain evidence="16">CCM 7480</strain>
    </source>
</reference>
<keyword evidence="15" id="KW-0560">Oxidoreductase</keyword>
<gene>
    <name evidence="15" type="ORF">ACFOPH_07370</name>
</gene>
<keyword evidence="12 13" id="KW-0472">Membrane</keyword>
<dbReference type="PANTHER" id="PTHR30074">
    <property type="entry name" value="FORMATE DEHYDROGENASE, NITRATE-INDUCIBLE, CYTOCHROME B556 FDN SUBUNIT"/>
    <property type="match status" value="1"/>
</dbReference>
<dbReference type="Proteomes" id="UP001595665">
    <property type="component" value="Unassembled WGS sequence"/>
</dbReference>
<feature type="transmembrane region" description="Helical" evidence="13">
    <location>
        <begin position="127"/>
        <end position="147"/>
    </location>
</feature>
<accession>A0ABV7PJD6</accession>
<dbReference type="InterPro" id="IPR006471">
    <property type="entry name" value="Formate_DH_gsu"/>
</dbReference>
<keyword evidence="7 13" id="KW-0812">Transmembrane</keyword>
<evidence type="ECO:0000256" key="9">
    <source>
        <dbReference type="ARBA" id="ARBA00022982"/>
    </source>
</evidence>
<keyword evidence="4" id="KW-0813">Transport</keyword>
<keyword evidence="8" id="KW-0479">Metal-binding</keyword>
<evidence type="ECO:0000313" key="15">
    <source>
        <dbReference type="EMBL" id="MFC3458069.1"/>
    </source>
</evidence>
<evidence type="ECO:0000259" key="14">
    <source>
        <dbReference type="Pfam" id="PF01292"/>
    </source>
</evidence>
<keyword evidence="16" id="KW-1185">Reference proteome</keyword>
<dbReference type="EC" id="1.17.1.9" evidence="15"/>
<evidence type="ECO:0000256" key="7">
    <source>
        <dbReference type="ARBA" id="ARBA00022692"/>
    </source>
</evidence>
<comment type="subcellular location">
    <subcellularLocation>
        <location evidence="2">Cell membrane</location>
        <topology evidence="2">Multi-pass membrane protein</topology>
    </subcellularLocation>
</comment>
<keyword evidence="10 13" id="KW-1133">Transmembrane helix</keyword>
<proteinExistence type="inferred from homology"/>
<dbReference type="NCBIfam" id="TIGR01583">
    <property type="entry name" value="formate-DH-gamm"/>
    <property type="match status" value="1"/>
</dbReference>
<feature type="transmembrane region" description="Helical" evidence="13">
    <location>
        <begin position="159"/>
        <end position="188"/>
    </location>
</feature>
<dbReference type="InterPro" id="IPR011577">
    <property type="entry name" value="Cyt_b561_bac/Ni-Hgenase"/>
</dbReference>
<evidence type="ECO:0000256" key="10">
    <source>
        <dbReference type="ARBA" id="ARBA00022989"/>
    </source>
</evidence>
<evidence type="ECO:0000256" key="4">
    <source>
        <dbReference type="ARBA" id="ARBA00022448"/>
    </source>
</evidence>
<evidence type="ECO:0000256" key="2">
    <source>
        <dbReference type="ARBA" id="ARBA00004651"/>
    </source>
</evidence>
<organism evidence="15 16">
    <name type="scientific">Massilia haematophila</name>
    <dbReference type="NCBI Taxonomy" id="457923"/>
    <lineage>
        <taxon>Bacteria</taxon>
        <taxon>Pseudomonadati</taxon>
        <taxon>Pseudomonadota</taxon>
        <taxon>Betaproteobacteria</taxon>
        <taxon>Burkholderiales</taxon>
        <taxon>Oxalobacteraceae</taxon>
        <taxon>Telluria group</taxon>
        <taxon>Massilia</taxon>
    </lineage>
</organism>
<dbReference type="SUPFAM" id="SSF81342">
    <property type="entry name" value="Transmembrane di-heme cytochromes"/>
    <property type="match status" value="1"/>
</dbReference>
<dbReference type="GO" id="GO:0008863">
    <property type="term" value="F:formate dehydrogenase (NAD+) activity"/>
    <property type="evidence" value="ECO:0007669"/>
    <property type="project" value="UniProtKB-EC"/>
</dbReference>
<comment type="cofactor">
    <cofactor evidence="1">
        <name>heme</name>
        <dbReference type="ChEBI" id="CHEBI:30413"/>
    </cofactor>
</comment>
<dbReference type="PANTHER" id="PTHR30074:SF5">
    <property type="entry name" value="FORMATE DEHYDROGENASE, NITRATE-INDUCIBLE, CYTOCHROME B556(FDN) SUBUNIT"/>
    <property type="match status" value="1"/>
</dbReference>
<evidence type="ECO:0000256" key="5">
    <source>
        <dbReference type="ARBA" id="ARBA00022475"/>
    </source>
</evidence>
<feature type="domain" description="Cytochrome b561 bacterial/Ni-hydrogenase" evidence="14">
    <location>
        <begin position="21"/>
        <end position="198"/>
    </location>
</feature>
<comment type="similarity">
    <text evidence="3">Belongs to the formate dehydrogenase gamma subunit family.</text>
</comment>
<sequence>MKHNHGHDKTRDKDGNPVIVRYTANERSNHWVTAICFILAGLSGLAMFHPVMAWLALLFGGGQWTRFLHPFFGLVMFFSFALLVVRFWGHNKFEKGDAQWLRQIKDVVAGDEHKLPKVGRYNAGQKLLFYTLVVCMLALFFTGFVIWREWFSEFFPIPLIRLSALIHAFAAFVLILMIVVHIYAGIWIKGTMGAMIRGTVSYGWVRKHHPRWFEQVMRGKDHH</sequence>
<evidence type="ECO:0000256" key="13">
    <source>
        <dbReference type="SAM" id="Phobius"/>
    </source>
</evidence>
<feature type="transmembrane region" description="Helical" evidence="13">
    <location>
        <begin position="67"/>
        <end position="85"/>
    </location>
</feature>
<comment type="caution">
    <text evidence="15">The sequence shown here is derived from an EMBL/GenBank/DDBJ whole genome shotgun (WGS) entry which is preliminary data.</text>
</comment>
<dbReference type="InterPro" id="IPR016174">
    <property type="entry name" value="Di-haem_cyt_TM"/>
</dbReference>
<dbReference type="InterPro" id="IPR051817">
    <property type="entry name" value="FDH_cytochrome_b556_subunit"/>
</dbReference>
<name>A0ABV7PJD6_9BURK</name>
<evidence type="ECO:0000256" key="8">
    <source>
        <dbReference type="ARBA" id="ARBA00022723"/>
    </source>
</evidence>
<evidence type="ECO:0000256" key="12">
    <source>
        <dbReference type="ARBA" id="ARBA00023136"/>
    </source>
</evidence>
<keyword evidence="11" id="KW-0408">Iron</keyword>
<keyword evidence="5" id="KW-1003">Cell membrane</keyword>
<feature type="transmembrane region" description="Helical" evidence="13">
    <location>
        <begin position="31"/>
        <end position="55"/>
    </location>
</feature>
<dbReference type="Pfam" id="PF01292">
    <property type="entry name" value="Ni_hydr_CYTB"/>
    <property type="match status" value="1"/>
</dbReference>
<dbReference type="EMBL" id="JBHRVV010000001">
    <property type="protein sequence ID" value="MFC3458069.1"/>
    <property type="molecule type" value="Genomic_DNA"/>
</dbReference>
<keyword evidence="6" id="KW-0349">Heme</keyword>
<keyword evidence="9" id="KW-0249">Electron transport</keyword>
<evidence type="ECO:0000256" key="3">
    <source>
        <dbReference type="ARBA" id="ARBA00010747"/>
    </source>
</evidence>
<evidence type="ECO:0000313" key="16">
    <source>
        <dbReference type="Proteomes" id="UP001595665"/>
    </source>
</evidence>
<evidence type="ECO:0000256" key="1">
    <source>
        <dbReference type="ARBA" id="ARBA00001971"/>
    </source>
</evidence>
<dbReference type="Gene3D" id="1.20.950.20">
    <property type="entry name" value="Transmembrane di-heme cytochromes, Chain C"/>
    <property type="match status" value="1"/>
</dbReference>
<protein>
    <submittedName>
        <fullName evidence="15">Formate dehydrogenase subunit gamma</fullName>
        <ecNumber evidence="15">1.17.1.9</ecNumber>
    </submittedName>
</protein>
<evidence type="ECO:0000256" key="6">
    <source>
        <dbReference type="ARBA" id="ARBA00022617"/>
    </source>
</evidence>
<dbReference type="RefSeq" id="WP_312553024.1">
    <property type="nucleotide sequence ID" value="NZ_JBHRVV010000001.1"/>
</dbReference>